<evidence type="ECO:0000313" key="18">
    <source>
        <dbReference type="EMBL" id="NDP47043.1"/>
    </source>
</evidence>
<dbReference type="Proteomes" id="UP000483432">
    <property type="component" value="Unassembled WGS sequence"/>
</dbReference>
<dbReference type="Gene3D" id="2.40.40.20">
    <property type="match status" value="1"/>
</dbReference>
<dbReference type="SUPFAM" id="SSF50692">
    <property type="entry name" value="ADC-like"/>
    <property type="match status" value="1"/>
</dbReference>
<dbReference type="InterPro" id="IPR007419">
    <property type="entry name" value="BFD-like_2Fe2S-bd_dom"/>
</dbReference>
<keyword evidence="9" id="KW-0813">Transport</keyword>
<evidence type="ECO:0000256" key="16">
    <source>
        <dbReference type="ARBA" id="ARBA00067026"/>
    </source>
</evidence>
<evidence type="ECO:0000256" key="4">
    <source>
        <dbReference type="ARBA" id="ARBA00022485"/>
    </source>
</evidence>
<dbReference type="GO" id="GO:0050140">
    <property type="term" value="F:nitrate reductase (cytochrome) activity"/>
    <property type="evidence" value="ECO:0007669"/>
    <property type="project" value="UniProtKB-EC"/>
</dbReference>
<dbReference type="InterPro" id="IPR041957">
    <property type="entry name" value="CT_Nitrate-R-NapA-like"/>
</dbReference>
<evidence type="ECO:0000256" key="10">
    <source>
        <dbReference type="ARBA" id="ARBA00023002"/>
    </source>
</evidence>
<evidence type="ECO:0000256" key="9">
    <source>
        <dbReference type="ARBA" id="ARBA00022982"/>
    </source>
</evidence>
<dbReference type="GO" id="GO:0016020">
    <property type="term" value="C:membrane"/>
    <property type="evidence" value="ECO:0007669"/>
    <property type="project" value="TreeGrafter"/>
</dbReference>
<dbReference type="PANTHER" id="PTHR43105">
    <property type="entry name" value="RESPIRATORY NITRATE REDUCTASE"/>
    <property type="match status" value="1"/>
</dbReference>
<dbReference type="FunFam" id="2.40.40.20:FF:000005">
    <property type="entry name" value="Periplasmic nitrate reductase"/>
    <property type="match status" value="1"/>
</dbReference>
<keyword evidence="9" id="KW-0249">Electron transport</keyword>
<dbReference type="EC" id="1.9.6.1" evidence="16"/>
<comment type="similarity">
    <text evidence="3">Belongs to the prokaryotic molybdopterin-containing oxidoreductase family. NasA/NapA/NarB subfamily.</text>
</comment>
<keyword evidence="12" id="KW-0411">Iron-sulfur</keyword>
<accession>A0A7C9P4B8</accession>
<dbReference type="InterPro" id="IPR006963">
    <property type="entry name" value="Mopterin_OxRdtase_4Fe-4S_dom"/>
</dbReference>
<keyword evidence="11" id="KW-0408">Iron</keyword>
<evidence type="ECO:0000256" key="13">
    <source>
        <dbReference type="ARBA" id="ARBA00023063"/>
    </source>
</evidence>
<dbReference type="Gene3D" id="2.20.25.90">
    <property type="entry name" value="ADC-like domains"/>
    <property type="match status" value="1"/>
</dbReference>
<dbReference type="PROSITE" id="PS51669">
    <property type="entry name" value="4FE4S_MOW_BIS_MGD"/>
    <property type="match status" value="1"/>
</dbReference>
<dbReference type="GO" id="GO:0051539">
    <property type="term" value="F:4 iron, 4 sulfur cluster binding"/>
    <property type="evidence" value="ECO:0007669"/>
    <property type="project" value="UniProtKB-KW"/>
</dbReference>
<keyword evidence="8" id="KW-0574">Periplasm</keyword>
<dbReference type="InterPro" id="IPR050123">
    <property type="entry name" value="Prok_molybdopt-oxidoreductase"/>
</dbReference>
<evidence type="ECO:0000259" key="17">
    <source>
        <dbReference type="PROSITE" id="PS51669"/>
    </source>
</evidence>
<dbReference type="GO" id="GO:0046872">
    <property type="term" value="F:metal ion binding"/>
    <property type="evidence" value="ECO:0007669"/>
    <property type="project" value="UniProtKB-KW"/>
</dbReference>
<dbReference type="InterPro" id="IPR006656">
    <property type="entry name" value="Mopterin_OxRdtase"/>
</dbReference>
<dbReference type="EMBL" id="JAAFGW010000010">
    <property type="protein sequence ID" value="NDP47043.1"/>
    <property type="molecule type" value="Genomic_DNA"/>
</dbReference>
<proteinExistence type="inferred from homology"/>
<dbReference type="Pfam" id="PF04324">
    <property type="entry name" value="Fer2_BFD"/>
    <property type="match status" value="1"/>
</dbReference>
<comment type="cofactor">
    <cofactor evidence="1">
        <name>Mo-bis(molybdopterin guanine dinucleotide)</name>
        <dbReference type="ChEBI" id="CHEBI:60539"/>
    </cofactor>
</comment>
<dbReference type="AlphaFoldDB" id="A0A7C9P4B8"/>
<dbReference type="CDD" id="cd02754">
    <property type="entry name" value="MopB_Nitrate-R-NapA-like"/>
    <property type="match status" value="1"/>
</dbReference>
<dbReference type="Pfam" id="PF00384">
    <property type="entry name" value="Molybdopterin"/>
    <property type="match status" value="1"/>
</dbReference>
<gene>
    <name evidence="18" type="ORF">GZ085_01380</name>
</gene>
<dbReference type="GO" id="GO:0045333">
    <property type="term" value="P:cellular respiration"/>
    <property type="evidence" value="ECO:0007669"/>
    <property type="project" value="UniProtKB-ARBA"/>
</dbReference>
<dbReference type="Gene3D" id="3.40.228.10">
    <property type="entry name" value="Dimethylsulfoxide Reductase, domain 2"/>
    <property type="match status" value="1"/>
</dbReference>
<keyword evidence="7" id="KW-0732">Signal</keyword>
<keyword evidence="6" id="KW-0479">Metal-binding</keyword>
<dbReference type="Gene3D" id="3.40.50.740">
    <property type="match status" value="1"/>
</dbReference>
<sequence length="896" mass="97238">MSVVSSVCCYCGTGCGVLIESDAGKITGVRGDPAHPANLGKLCTKGATLALSAQASGRALVPELRSDKTSPRQRVSWEAALDHAAERFAAVILEHGPDAVGFYISGQLLTEDYYVFNKLAKGLIGTNNIDTNSRLCMSSAVSGYKATLGADAPPGCYDDIDHAGTLFIAGSNTALAHPILFRRIEAARRANPKQKLIVVDPRRTDTAAEADLHLAILPGTDVALYHAMLNVMLWEELIDRDYIAAHTEGWAQLRETVREYTPEKVATICGVPATDIVQAARWFAAGPTLSLYCQGLNQSTCGVDKNATLINLHLATGHIGKPGAAPLSLTGQPNAMGGREVGGMANLLSAHRDMNNPEHRAEVARLWGVDAVPDQPGKTTVEMFEAVRKGEIKALWIACTNPAQSLPNQKLVQEALHTAEFVVVQEAFADTETVQFADLLLPAATWGEREGTLTNSERRISHVRAAVSPPGEARPDYQAVVEFAWKLGAALGRDGKRLFPYVCPEDIFNEHRESTRGRDLDITGLSYAMLKAGPQQWPLPQGAMSGQSRLYEDGVFPTLQGRAHFYNAPYRPTAEPINAQFPLHLNTGRLRDQWHGMSRTGLVSRLYAHVEEPLLSMNSQDMQRRKMQDGDLVRVKSRRGSLVIKVQASEELRGGQTFIPMHWGGRFMAGMGVNALTLDAFDPVSMQPELKHAAVQVEKVTLPYRRTIMRRGEGATLLRTAQPFMTHFEYATATLTGRDNTVLVFETASEGPLAEALVQEMDVAFGLDDPLLTMNYQDARRGIWKKARVEDGVITGARLSGETAARDWLKRLIADGAPAMEVRNWLLAPLDQPPDGQAGHGRVVCNCLNVAEPDIVAAIAGGADLAALQFTLKCGTECGSCVPELKRLIAGKRVAA</sequence>
<dbReference type="InterPro" id="IPR006657">
    <property type="entry name" value="MoPterin_dinucl-bd_dom"/>
</dbReference>
<name>A0A7C9P4B8_9PROT</name>
<dbReference type="GO" id="GO:0042128">
    <property type="term" value="P:nitrate assimilation"/>
    <property type="evidence" value="ECO:0007669"/>
    <property type="project" value="UniProtKB-KW"/>
</dbReference>
<evidence type="ECO:0000256" key="11">
    <source>
        <dbReference type="ARBA" id="ARBA00023004"/>
    </source>
</evidence>
<evidence type="ECO:0000256" key="8">
    <source>
        <dbReference type="ARBA" id="ARBA00022764"/>
    </source>
</evidence>
<evidence type="ECO:0000256" key="5">
    <source>
        <dbReference type="ARBA" id="ARBA00022505"/>
    </source>
</evidence>
<dbReference type="Gene3D" id="1.10.10.1100">
    <property type="entry name" value="BFD-like [2Fe-2S]-binding domain"/>
    <property type="match status" value="1"/>
</dbReference>
<evidence type="ECO:0000256" key="6">
    <source>
        <dbReference type="ARBA" id="ARBA00022723"/>
    </source>
</evidence>
<dbReference type="InterPro" id="IPR041854">
    <property type="entry name" value="BFD-like_2Fe2S-bd_dom_sf"/>
</dbReference>
<evidence type="ECO:0000256" key="12">
    <source>
        <dbReference type="ARBA" id="ARBA00023014"/>
    </source>
</evidence>
<dbReference type="InterPro" id="IPR009010">
    <property type="entry name" value="Asp_de-COase-like_dom_sf"/>
</dbReference>
<comment type="catalytic activity">
    <reaction evidence="14">
        <text>2 Fe(II)-[cytochrome] + nitrate + 2 H(+) = 2 Fe(III)-[cytochrome] + nitrite + H2O</text>
        <dbReference type="Rhea" id="RHEA:12909"/>
        <dbReference type="Rhea" id="RHEA-COMP:11777"/>
        <dbReference type="Rhea" id="RHEA-COMP:11778"/>
        <dbReference type="ChEBI" id="CHEBI:15377"/>
        <dbReference type="ChEBI" id="CHEBI:15378"/>
        <dbReference type="ChEBI" id="CHEBI:16301"/>
        <dbReference type="ChEBI" id="CHEBI:17632"/>
        <dbReference type="ChEBI" id="CHEBI:29033"/>
        <dbReference type="ChEBI" id="CHEBI:29034"/>
        <dbReference type="EC" id="1.9.6.1"/>
    </reaction>
</comment>
<evidence type="ECO:0000313" key="19">
    <source>
        <dbReference type="Proteomes" id="UP000483432"/>
    </source>
</evidence>
<dbReference type="Pfam" id="PF04879">
    <property type="entry name" value="Molybdop_Fe4S4"/>
    <property type="match status" value="1"/>
</dbReference>
<evidence type="ECO:0000256" key="3">
    <source>
        <dbReference type="ARBA" id="ARBA00008747"/>
    </source>
</evidence>
<comment type="caution">
    <text evidence="18">The sequence shown here is derived from an EMBL/GenBank/DDBJ whole genome shotgun (WGS) entry which is preliminary data.</text>
</comment>
<dbReference type="GO" id="GO:1990204">
    <property type="term" value="C:oxidoreductase complex"/>
    <property type="evidence" value="ECO:0007669"/>
    <property type="project" value="UniProtKB-ARBA"/>
</dbReference>
<dbReference type="Pfam" id="PF01568">
    <property type="entry name" value="Molydop_binding"/>
    <property type="match status" value="1"/>
</dbReference>
<evidence type="ECO:0000256" key="14">
    <source>
        <dbReference type="ARBA" id="ARBA00052176"/>
    </source>
</evidence>
<dbReference type="PANTHER" id="PTHR43105:SF9">
    <property type="entry name" value="NADPH-FE(3+) OXIDOREDUCTASE SUBUNIT ALPHA"/>
    <property type="match status" value="1"/>
</dbReference>
<protein>
    <recommendedName>
        <fullName evidence="16">nitrate reductase (cytochrome)</fullName>
        <ecNumber evidence="16">1.9.6.1</ecNumber>
    </recommendedName>
</protein>
<reference evidence="18 19" key="1">
    <citation type="submission" date="2019-09" db="EMBL/GenBank/DDBJ databases">
        <title>H2 Metabolism Revealed by Metagenomic Analysis in Subglacial Sediment of East Antarctica.</title>
        <authorList>
            <person name="Yang Z."/>
            <person name="Zhang Y."/>
            <person name="Lv Y."/>
            <person name="Yan W."/>
            <person name="Xiao X."/>
            <person name="Sun B."/>
            <person name="Ma H."/>
        </authorList>
    </citation>
    <scope>NUCLEOTIDE SEQUENCE [LARGE SCALE GENOMIC DNA]</scope>
    <source>
        <strain evidence="18">Bin2_2</strain>
    </source>
</reference>
<evidence type="ECO:0000256" key="15">
    <source>
        <dbReference type="ARBA" id="ARBA00055000"/>
    </source>
</evidence>
<keyword evidence="4" id="KW-0004">4Fe-4S</keyword>
<evidence type="ECO:0000256" key="2">
    <source>
        <dbReference type="ARBA" id="ARBA00001966"/>
    </source>
</evidence>
<comment type="cofactor">
    <cofactor evidence="2">
        <name>[4Fe-4S] cluster</name>
        <dbReference type="ChEBI" id="CHEBI:49883"/>
    </cofactor>
</comment>
<keyword evidence="13" id="KW-0534">Nitrate assimilation</keyword>
<dbReference type="GO" id="GO:0043546">
    <property type="term" value="F:molybdopterin cofactor binding"/>
    <property type="evidence" value="ECO:0007669"/>
    <property type="project" value="InterPro"/>
</dbReference>
<keyword evidence="10" id="KW-0560">Oxidoreductase</keyword>
<dbReference type="CDD" id="cd02791">
    <property type="entry name" value="MopB_CT_Nitrate-R-NapA-like"/>
    <property type="match status" value="1"/>
</dbReference>
<comment type="function">
    <text evidence="15">Catalytic subunit of the periplasmic nitrate reductase complex NapAB. Receives electrons from NapB and catalyzes the reduction of nitrate to nitrite.</text>
</comment>
<organism evidence="18 19">
    <name type="scientific">Sulfuriferula multivorans</name>
    <dbReference type="NCBI Taxonomy" id="1559896"/>
    <lineage>
        <taxon>Bacteria</taxon>
        <taxon>Pseudomonadati</taxon>
        <taxon>Pseudomonadota</taxon>
        <taxon>Betaproteobacteria</taxon>
        <taxon>Nitrosomonadales</taxon>
        <taxon>Sulfuricellaceae</taxon>
        <taxon>Sulfuriferula</taxon>
    </lineage>
</organism>
<evidence type="ECO:0000256" key="1">
    <source>
        <dbReference type="ARBA" id="ARBA00001942"/>
    </source>
</evidence>
<evidence type="ECO:0000256" key="7">
    <source>
        <dbReference type="ARBA" id="ARBA00022729"/>
    </source>
</evidence>
<dbReference type="SUPFAM" id="SSF53706">
    <property type="entry name" value="Formate dehydrogenase/DMSO reductase, domains 1-3"/>
    <property type="match status" value="1"/>
</dbReference>
<feature type="domain" description="4Fe-4S Mo/W bis-MGD-type" evidence="17">
    <location>
        <begin position="1"/>
        <end position="57"/>
    </location>
</feature>
<keyword evidence="5" id="KW-0500">Molybdenum</keyword>
<dbReference type="SMART" id="SM00926">
    <property type="entry name" value="Molybdop_Fe4S4"/>
    <property type="match status" value="1"/>
</dbReference>